<dbReference type="Gramene" id="PUZ49287">
    <property type="protein sequence ID" value="PUZ49287"/>
    <property type="gene ID" value="GQ55_7G314400"/>
</dbReference>
<dbReference type="AlphaFoldDB" id="A0A2T7D104"/>
<reference evidence="2 3" key="1">
    <citation type="submission" date="2018-04" db="EMBL/GenBank/DDBJ databases">
        <title>WGS assembly of Panicum hallii var. hallii HAL2.</title>
        <authorList>
            <person name="Lovell J."/>
            <person name="Jenkins J."/>
            <person name="Lowry D."/>
            <person name="Mamidi S."/>
            <person name="Sreedasyam A."/>
            <person name="Weng X."/>
            <person name="Barry K."/>
            <person name="Bonette J."/>
            <person name="Campitelli B."/>
            <person name="Daum C."/>
            <person name="Gordon S."/>
            <person name="Gould B."/>
            <person name="Lipzen A."/>
            <person name="MacQueen A."/>
            <person name="Palacio-Mejia J."/>
            <person name="Plott C."/>
            <person name="Shakirov E."/>
            <person name="Shu S."/>
            <person name="Yoshinaga Y."/>
            <person name="Zane M."/>
            <person name="Rokhsar D."/>
            <person name="Grimwood J."/>
            <person name="Schmutz J."/>
            <person name="Juenger T."/>
        </authorList>
    </citation>
    <scope>NUCLEOTIDE SEQUENCE [LARGE SCALE GENOMIC DNA]</scope>
    <source>
        <strain evidence="3">cv. HAL2</strain>
    </source>
</reference>
<dbReference type="Proteomes" id="UP000244336">
    <property type="component" value="Chromosome 7"/>
</dbReference>
<feature type="region of interest" description="Disordered" evidence="1">
    <location>
        <begin position="123"/>
        <end position="171"/>
    </location>
</feature>
<feature type="compositionally biased region" description="Basic and acidic residues" evidence="1">
    <location>
        <begin position="135"/>
        <end position="149"/>
    </location>
</feature>
<proteinExistence type="predicted"/>
<keyword evidence="3" id="KW-1185">Reference proteome</keyword>
<evidence type="ECO:0000313" key="2">
    <source>
        <dbReference type="EMBL" id="PUZ49287.1"/>
    </source>
</evidence>
<feature type="compositionally biased region" description="Basic and acidic residues" evidence="1">
    <location>
        <begin position="190"/>
        <end position="204"/>
    </location>
</feature>
<gene>
    <name evidence="2" type="ORF">GQ55_7G314400</name>
</gene>
<accession>A0A2T7D104</accession>
<feature type="compositionally biased region" description="Low complexity" evidence="1">
    <location>
        <begin position="123"/>
        <end position="134"/>
    </location>
</feature>
<feature type="region of interest" description="Disordered" evidence="1">
    <location>
        <begin position="185"/>
        <end position="216"/>
    </location>
</feature>
<name>A0A2T7D104_9POAL</name>
<feature type="region of interest" description="Disordered" evidence="1">
    <location>
        <begin position="33"/>
        <end position="88"/>
    </location>
</feature>
<protein>
    <submittedName>
        <fullName evidence="2">Uncharacterized protein</fullName>
    </submittedName>
</protein>
<sequence length="316" mass="34349">MSRRLEVRDPVHQAVRRPPLVARPVVHRRLQLRAGGRAPAGHHHTRDRRQVSRPLPPCCRLRLGDDRDGDVDVPPADAPAADRARGVRQQPGVDALGVERVAAAGQDAEQLGGVEGAQAHRALGGAAGPHARAARVAEPDRRERAHRGAAEPGAAAVARGRREPEAQAGPTPAVAAVLAVLGVDEEEEERQERAGDHARDDSHVHGQGRRQRWRRPHVLARRRGRCHRRGHPVSIMGGARRMNRSWEKIRMASCGSGKTGGVRDEASWDGVEWKEAWNAGGKAGLPSEMARLLKNRASYLSLIVAALVLCSSVEEW</sequence>
<dbReference type="EMBL" id="CM009755">
    <property type="protein sequence ID" value="PUZ49287.1"/>
    <property type="molecule type" value="Genomic_DNA"/>
</dbReference>
<evidence type="ECO:0000313" key="3">
    <source>
        <dbReference type="Proteomes" id="UP000244336"/>
    </source>
</evidence>
<organism evidence="2 3">
    <name type="scientific">Panicum hallii var. hallii</name>
    <dbReference type="NCBI Taxonomy" id="1504633"/>
    <lineage>
        <taxon>Eukaryota</taxon>
        <taxon>Viridiplantae</taxon>
        <taxon>Streptophyta</taxon>
        <taxon>Embryophyta</taxon>
        <taxon>Tracheophyta</taxon>
        <taxon>Spermatophyta</taxon>
        <taxon>Magnoliopsida</taxon>
        <taxon>Liliopsida</taxon>
        <taxon>Poales</taxon>
        <taxon>Poaceae</taxon>
        <taxon>PACMAD clade</taxon>
        <taxon>Panicoideae</taxon>
        <taxon>Panicodae</taxon>
        <taxon>Paniceae</taxon>
        <taxon>Panicinae</taxon>
        <taxon>Panicum</taxon>
        <taxon>Panicum sect. Panicum</taxon>
    </lineage>
</organism>
<feature type="compositionally biased region" description="Basic residues" evidence="1">
    <location>
        <begin position="206"/>
        <end position="216"/>
    </location>
</feature>
<evidence type="ECO:0000256" key="1">
    <source>
        <dbReference type="SAM" id="MobiDB-lite"/>
    </source>
</evidence>